<evidence type="ECO:0000259" key="2">
    <source>
        <dbReference type="Pfam" id="PF20681"/>
    </source>
</evidence>
<keyword evidence="4" id="KW-1185">Reference proteome</keyword>
<protein>
    <recommendedName>
        <fullName evidence="2">DUF6818 domain-containing protein</fullName>
    </recommendedName>
</protein>
<dbReference type="AlphaFoldDB" id="A0A9P7DRG5"/>
<feature type="region of interest" description="Disordered" evidence="1">
    <location>
        <begin position="150"/>
        <end position="183"/>
    </location>
</feature>
<gene>
    <name evidence="3" type="ORF">BJ212DRAFT_1487734</name>
</gene>
<evidence type="ECO:0000256" key="1">
    <source>
        <dbReference type="SAM" id="MobiDB-lite"/>
    </source>
</evidence>
<reference evidence="3" key="1">
    <citation type="journal article" date="2020" name="New Phytol.">
        <title>Comparative genomics reveals dynamic genome evolution in host specialist ectomycorrhizal fungi.</title>
        <authorList>
            <person name="Lofgren L.A."/>
            <person name="Nguyen N.H."/>
            <person name="Vilgalys R."/>
            <person name="Ruytinx J."/>
            <person name="Liao H.L."/>
            <person name="Branco S."/>
            <person name="Kuo A."/>
            <person name="LaButti K."/>
            <person name="Lipzen A."/>
            <person name="Andreopoulos W."/>
            <person name="Pangilinan J."/>
            <person name="Riley R."/>
            <person name="Hundley H."/>
            <person name="Na H."/>
            <person name="Barry K."/>
            <person name="Grigoriev I.V."/>
            <person name="Stajich J.E."/>
            <person name="Kennedy P.G."/>
        </authorList>
    </citation>
    <scope>NUCLEOTIDE SEQUENCE</scope>
    <source>
        <strain evidence="3">MN1</strain>
    </source>
</reference>
<dbReference type="Proteomes" id="UP000807769">
    <property type="component" value="Unassembled WGS sequence"/>
</dbReference>
<evidence type="ECO:0000313" key="3">
    <source>
        <dbReference type="EMBL" id="KAG1801196.1"/>
    </source>
</evidence>
<dbReference type="InterPro" id="IPR049203">
    <property type="entry name" value="DUF6818"/>
</dbReference>
<accession>A0A9P7DRG5</accession>
<dbReference type="RefSeq" id="XP_041186030.1">
    <property type="nucleotide sequence ID" value="XM_041341313.1"/>
</dbReference>
<feature type="domain" description="DUF6818" evidence="2">
    <location>
        <begin position="210"/>
        <end position="288"/>
    </location>
</feature>
<dbReference type="Pfam" id="PF20681">
    <property type="entry name" value="DUF6818"/>
    <property type="match status" value="1"/>
</dbReference>
<dbReference type="OrthoDB" id="99432at2759"/>
<organism evidence="3 4">
    <name type="scientific">Suillus subaureus</name>
    <dbReference type="NCBI Taxonomy" id="48587"/>
    <lineage>
        <taxon>Eukaryota</taxon>
        <taxon>Fungi</taxon>
        <taxon>Dikarya</taxon>
        <taxon>Basidiomycota</taxon>
        <taxon>Agaricomycotina</taxon>
        <taxon>Agaricomycetes</taxon>
        <taxon>Agaricomycetidae</taxon>
        <taxon>Boletales</taxon>
        <taxon>Suillineae</taxon>
        <taxon>Suillaceae</taxon>
        <taxon>Suillus</taxon>
    </lineage>
</organism>
<comment type="caution">
    <text evidence="3">The sequence shown here is derived from an EMBL/GenBank/DDBJ whole genome shotgun (WGS) entry which is preliminary data.</text>
</comment>
<dbReference type="PANTHER" id="PTHR34409">
    <property type="entry name" value="SET DOMAIN-CONTAINING PROTEIN"/>
    <property type="match status" value="1"/>
</dbReference>
<dbReference type="EMBL" id="JABBWG010000098">
    <property type="protein sequence ID" value="KAG1801196.1"/>
    <property type="molecule type" value="Genomic_DNA"/>
</dbReference>
<name>A0A9P7DRG5_9AGAM</name>
<dbReference type="GeneID" id="64635329"/>
<evidence type="ECO:0000313" key="4">
    <source>
        <dbReference type="Proteomes" id="UP000807769"/>
    </source>
</evidence>
<sequence length="362" mass="39821">MSDIAPLQSMIPPGSSPAYPELHYNDAGNAYTCNAAGAWVPHPGICKAITTSQQSFCIKHGEPQLSLSCELGTYTLRTPAMFQSKEDTPLLLSSYHTPLHQMLMNSMIDPAFLPLPESGDLDLTDTVTIAEAQGHTPVVKAAGLHHQVKGLRGKGKTKENLTSANSKKHSREYADEDDEAHVQQGCPQGSNNYMISDVTILLDMVCQEPPLGQCGWQAVHVKFCQWVKANGHPEHKVTSLEMKFKQLVKTMKPTGDGVCPPDVTCALRIDQLINECAGTCDLDDMDFDTIEDDDNHSVVSNEINIQDEPYHTFPQFSTLLLHASLLTQMPLFRIAMLEELQLQISSLTFLELLTQLPKPAAV</sequence>
<proteinExistence type="predicted"/>
<dbReference type="PANTHER" id="PTHR34409:SF1">
    <property type="entry name" value="MYB-LIKE DOMAIN-CONTAINING PROTEIN"/>
    <property type="match status" value="1"/>
</dbReference>